<protein>
    <recommendedName>
        <fullName evidence="7">Metalloenzyme domain-containing protein</fullName>
    </recommendedName>
</protein>
<feature type="domain" description="Metalloenzyme" evidence="7">
    <location>
        <begin position="3"/>
        <end position="353"/>
    </location>
</feature>
<sequence length="378" mass="40437">MTPMLLVILDGLTDEPSPLGTPLETAACPALGRIRRDGAYGTLLTAPAGLPVDSLTCISTLLGVPRDRIPVGRAYLEALSCGVPVGKADAVCRCNLVTVEDGRLVSSCAGDWDRAQMQCYYRSVFPRIERESGFRLFPMGGYKNLLVAQSGTQGLKGLVAVPPHERIGQKVDSLLPHGTPLAAQLAGLARRSRAVDAGKTVREHMLFPWDATAPQSFPNFASLHGLRAAAVCATEIVRGIAIAMGLRVVTPDGATGEADTDLAAKATAALQLLSEYDLVLVHVNGADELSHRRDAAGKTAFLSRVDRDLIAPLLWHAPPKTRMLVCSDHATSVRTGKHLALPQPFWLWGAQIRGALGPFAGDRAVQLLKGMIEWPRQL</sequence>
<comment type="caution">
    <text evidence="8">The sequence shown here is derived from an EMBL/GenBank/DDBJ whole genome shotgun (WGS) entry which is preliminary data.</text>
</comment>
<dbReference type="Proteomes" id="UP000653127">
    <property type="component" value="Unassembled WGS sequence"/>
</dbReference>
<dbReference type="GO" id="GO:0046872">
    <property type="term" value="F:metal ion binding"/>
    <property type="evidence" value="ECO:0007669"/>
    <property type="project" value="InterPro"/>
</dbReference>
<accession>A0A926DZ02</accession>
<dbReference type="AlphaFoldDB" id="A0A926DZ02"/>
<dbReference type="SUPFAM" id="SSF53649">
    <property type="entry name" value="Alkaline phosphatase-like"/>
    <property type="match status" value="1"/>
</dbReference>
<keyword evidence="5" id="KW-0324">Glycolysis</keyword>
<comment type="catalytic activity">
    <reaction evidence="1">
        <text>(2R)-2-phosphoglycerate = (2R)-3-phosphoglycerate</text>
        <dbReference type="Rhea" id="RHEA:15901"/>
        <dbReference type="ChEBI" id="CHEBI:58272"/>
        <dbReference type="ChEBI" id="CHEBI:58289"/>
        <dbReference type="EC" id="5.4.2.12"/>
    </reaction>
</comment>
<dbReference type="Pfam" id="PF01676">
    <property type="entry name" value="Metalloenzyme"/>
    <property type="match status" value="1"/>
</dbReference>
<proteinExistence type="inferred from homology"/>
<dbReference type="InterPro" id="IPR004456">
    <property type="entry name" value="Pglycerate_mutase_ApgM"/>
</dbReference>
<dbReference type="InterPro" id="IPR006124">
    <property type="entry name" value="Metalloenzyme"/>
</dbReference>
<dbReference type="InterPro" id="IPR017850">
    <property type="entry name" value="Alkaline_phosphatase_core_sf"/>
</dbReference>
<evidence type="ECO:0000259" key="7">
    <source>
        <dbReference type="Pfam" id="PF01676"/>
    </source>
</evidence>
<dbReference type="RefSeq" id="WP_249282209.1">
    <property type="nucleotide sequence ID" value="NZ_JACRST010000003.1"/>
</dbReference>
<evidence type="ECO:0000313" key="9">
    <source>
        <dbReference type="Proteomes" id="UP000653127"/>
    </source>
</evidence>
<comment type="pathway">
    <text evidence="3">Carbohydrate degradation.</text>
</comment>
<dbReference type="GO" id="GO:0004619">
    <property type="term" value="F:phosphoglycerate mutase activity"/>
    <property type="evidence" value="ECO:0007669"/>
    <property type="project" value="UniProtKB-EC"/>
</dbReference>
<reference evidence="8" key="1">
    <citation type="submission" date="2020-08" db="EMBL/GenBank/DDBJ databases">
        <title>Genome public.</title>
        <authorList>
            <person name="Liu C."/>
            <person name="Sun Q."/>
        </authorList>
    </citation>
    <scope>NUCLEOTIDE SEQUENCE</scope>
    <source>
        <strain evidence="8">NSJ-31</strain>
    </source>
</reference>
<organism evidence="8 9">
    <name type="scientific">Ligaoa zhengdingensis</name>
    <dbReference type="NCBI Taxonomy" id="2763658"/>
    <lineage>
        <taxon>Bacteria</taxon>
        <taxon>Bacillati</taxon>
        <taxon>Bacillota</taxon>
        <taxon>Clostridia</taxon>
        <taxon>Eubacteriales</taxon>
        <taxon>Oscillospiraceae</taxon>
        <taxon>Ligaoa</taxon>
    </lineage>
</organism>
<comment type="similarity">
    <text evidence="4">Belongs to the BPG-independent phosphoglycerate mutase family. A-PGAM subfamily.</text>
</comment>
<evidence type="ECO:0000256" key="4">
    <source>
        <dbReference type="ARBA" id="ARBA00005524"/>
    </source>
</evidence>
<evidence type="ECO:0000256" key="2">
    <source>
        <dbReference type="ARBA" id="ARBA00002315"/>
    </source>
</evidence>
<dbReference type="Pfam" id="PF10143">
    <property type="entry name" value="PhosphMutase"/>
    <property type="match status" value="1"/>
</dbReference>
<comment type="function">
    <text evidence="2">Catalyzes the interconversion of 2-phosphoglycerate and 3-phosphoglycerate.</text>
</comment>
<dbReference type="PANTHER" id="PTHR31209">
    <property type="entry name" value="COFACTOR-INDEPENDENT PHOSPHOGLYCERATE MUTASE"/>
    <property type="match status" value="1"/>
</dbReference>
<keyword evidence="6" id="KW-0413">Isomerase</keyword>
<gene>
    <name evidence="8" type="ORF">H8711_03800</name>
</gene>
<evidence type="ECO:0000256" key="3">
    <source>
        <dbReference type="ARBA" id="ARBA00004921"/>
    </source>
</evidence>
<keyword evidence="9" id="KW-1185">Reference proteome</keyword>
<evidence type="ECO:0000256" key="5">
    <source>
        <dbReference type="ARBA" id="ARBA00023152"/>
    </source>
</evidence>
<evidence type="ECO:0000256" key="6">
    <source>
        <dbReference type="ARBA" id="ARBA00023235"/>
    </source>
</evidence>
<name>A0A926DZ02_9FIRM</name>
<dbReference type="Gene3D" id="3.40.720.10">
    <property type="entry name" value="Alkaline Phosphatase, subunit A"/>
    <property type="match status" value="2"/>
</dbReference>
<dbReference type="PANTHER" id="PTHR31209:SF0">
    <property type="entry name" value="METALLOENZYME DOMAIN-CONTAINING PROTEIN"/>
    <property type="match status" value="1"/>
</dbReference>
<dbReference type="EMBL" id="JACRST010000003">
    <property type="protein sequence ID" value="MBC8546059.1"/>
    <property type="molecule type" value="Genomic_DNA"/>
</dbReference>
<evidence type="ECO:0000313" key="8">
    <source>
        <dbReference type="EMBL" id="MBC8546059.1"/>
    </source>
</evidence>
<evidence type="ECO:0000256" key="1">
    <source>
        <dbReference type="ARBA" id="ARBA00000370"/>
    </source>
</evidence>
<dbReference type="GO" id="GO:0006096">
    <property type="term" value="P:glycolytic process"/>
    <property type="evidence" value="ECO:0007669"/>
    <property type="project" value="UniProtKB-KW"/>
</dbReference>